<keyword evidence="1" id="KW-1133">Transmembrane helix</keyword>
<dbReference type="PATRIC" id="fig|1705578.3.peg.3258"/>
<comment type="caution">
    <text evidence="2">The sequence shown here is derived from an EMBL/GenBank/DDBJ whole genome shotgun (WGS) entry which is preliminary data.</text>
</comment>
<dbReference type="Proteomes" id="UP000093694">
    <property type="component" value="Unassembled WGS sequence"/>
</dbReference>
<protein>
    <recommendedName>
        <fullName evidence="6">DUF2178 domain-containing protein</fullName>
    </recommendedName>
</protein>
<feature type="transmembrane region" description="Helical" evidence="1">
    <location>
        <begin position="42"/>
        <end position="63"/>
    </location>
</feature>
<dbReference type="EMBL" id="LITQ01000048">
    <property type="protein sequence ID" value="OAA85754.1"/>
    <property type="molecule type" value="Genomic_DNA"/>
</dbReference>
<proteinExistence type="predicted"/>
<keyword evidence="1" id="KW-0812">Transmembrane</keyword>
<name>A0A168N4I0_9CLOT</name>
<dbReference type="Pfam" id="PF20040">
    <property type="entry name" value="DUF6442"/>
    <property type="match status" value="1"/>
</dbReference>
<dbReference type="Proteomes" id="UP000077384">
    <property type="component" value="Unassembled WGS sequence"/>
</dbReference>
<evidence type="ECO:0000313" key="4">
    <source>
        <dbReference type="Proteomes" id="UP000077384"/>
    </source>
</evidence>
<dbReference type="AlphaFoldDB" id="A0A168N4I0"/>
<dbReference type="RefSeq" id="WP_063602519.1">
    <property type="nucleotide sequence ID" value="NZ_LITQ01000048.1"/>
</dbReference>
<keyword evidence="1" id="KW-0472">Membrane</keyword>
<sequence>MRSKSAARYLIFSLIGFVILAAGAILAKLTRNDQGIIETLPYILIGIGGGVFGQNLGTAFDIYTMKKNPEIAKQREIDEKDERNIAIRNKAKAKAYDLMILVFGALMMAFALMGVSWSVVLAIVIAYLFVVFSNIYFISKYDKDM</sequence>
<feature type="transmembrane region" description="Helical" evidence="1">
    <location>
        <begin position="119"/>
        <end position="138"/>
    </location>
</feature>
<dbReference type="EMBL" id="LROR01000071">
    <property type="protein sequence ID" value="OBR91455.1"/>
    <property type="molecule type" value="Genomic_DNA"/>
</dbReference>
<evidence type="ECO:0000256" key="1">
    <source>
        <dbReference type="SAM" id="Phobius"/>
    </source>
</evidence>
<reference evidence="2 4" key="1">
    <citation type="journal article" date="2015" name="Biotechnol. Bioeng.">
        <title>Genome sequence and phenotypic characterization of Caulobacter segnis.</title>
        <authorList>
            <person name="Patel S."/>
            <person name="Fletcher B."/>
            <person name="Scott D.C."/>
            <person name="Ely B."/>
        </authorList>
    </citation>
    <scope>NUCLEOTIDE SEQUENCE [LARGE SCALE GENOMIC DNA]</scope>
    <source>
        <strain evidence="2 4">PS02</strain>
    </source>
</reference>
<gene>
    <name evidence="3" type="ORF">CLCOS_34990</name>
    <name evidence="2" type="ORF">WX73_03194</name>
</gene>
<evidence type="ECO:0000313" key="2">
    <source>
        <dbReference type="EMBL" id="OAA85754.1"/>
    </source>
</evidence>
<evidence type="ECO:0000313" key="5">
    <source>
        <dbReference type="Proteomes" id="UP000093694"/>
    </source>
</evidence>
<reference evidence="3 5" key="2">
    <citation type="journal article" date="2016" name="Front. Microbiol.">
        <title>Industrial Acetogenic Biocatalysts: A Comparative Metabolic and Genomic Analysis.</title>
        <authorList>
            <person name="Bengelsdorf F."/>
            <person name="Poehlein A."/>
            <person name="Sonja S."/>
            <person name="Erz C."/>
            <person name="Hummel T."/>
            <person name="Hoffmeister S."/>
            <person name="Daniel R."/>
            <person name="Durre P."/>
        </authorList>
    </citation>
    <scope>NUCLEOTIDE SEQUENCE [LARGE SCALE GENOMIC DNA]</scope>
    <source>
        <strain evidence="3 5">PTA-10522</strain>
    </source>
</reference>
<evidence type="ECO:0000313" key="3">
    <source>
        <dbReference type="EMBL" id="OBR91455.1"/>
    </source>
</evidence>
<accession>A0A168N4I0</accession>
<feature type="transmembrane region" description="Helical" evidence="1">
    <location>
        <begin position="95"/>
        <end position="113"/>
    </location>
</feature>
<evidence type="ECO:0008006" key="6">
    <source>
        <dbReference type="Google" id="ProtNLM"/>
    </source>
</evidence>
<dbReference type="InterPro" id="IPR045620">
    <property type="entry name" value="DUF6442"/>
</dbReference>
<keyword evidence="5" id="KW-1185">Reference proteome</keyword>
<organism evidence="2 4">
    <name type="scientific">Clostridium coskatii</name>
    <dbReference type="NCBI Taxonomy" id="1705578"/>
    <lineage>
        <taxon>Bacteria</taxon>
        <taxon>Bacillati</taxon>
        <taxon>Bacillota</taxon>
        <taxon>Clostridia</taxon>
        <taxon>Eubacteriales</taxon>
        <taxon>Clostridiaceae</taxon>
        <taxon>Clostridium</taxon>
    </lineage>
</organism>